<dbReference type="Gene3D" id="3.30.760.10">
    <property type="entry name" value="RNA Cap, Translation Initiation Factor Eif4e"/>
    <property type="match status" value="1"/>
</dbReference>
<keyword evidence="12 24" id="KW-1133">Transmembrane helix</keyword>
<dbReference type="InterPro" id="IPR023398">
    <property type="entry name" value="TIF_eIF4e-like"/>
</dbReference>
<dbReference type="SUPFAM" id="SSF55418">
    <property type="entry name" value="eIF4e-like"/>
    <property type="match status" value="1"/>
</dbReference>
<keyword evidence="8" id="KW-0808">Transferase</keyword>
<comment type="catalytic activity">
    <reaction evidence="19">
        <text>2 (2E,6E)-farnesyl diphosphate + NADPH + H(+) = squalene + 2 diphosphate + NADP(+)</text>
        <dbReference type="Rhea" id="RHEA:32295"/>
        <dbReference type="ChEBI" id="CHEBI:15378"/>
        <dbReference type="ChEBI" id="CHEBI:15440"/>
        <dbReference type="ChEBI" id="CHEBI:33019"/>
        <dbReference type="ChEBI" id="CHEBI:57783"/>
        <dbReference type="ChEBI" id="CHEBI:58349"/>
        <dbReference type="ChEBI" id="CHEBI:175763"/>
        <dbReference type="EC" id="2.5.1.21"/>
    </reaction>
</comment>
<dbReference type="InterPro" id="IPR008949">
    <property type="entry name" value="Isoprenoid_synthase_dom_sf"/>
</dbReference>
<gene>
    <name evidence="25" type="ORF">EKO04_003057</name>
</gene>
<dbReference type="SUPFAM" id="SSF48576">
    <property type="entry name" value="Terpenoid synthases"/>
    <property type="match status" value="1"/>
</dbReference>
<evidence type="ECO:0000256" key="10">
    <source>
        <dbReference type="ARBA" id="ARBA00022884"/>
    </source>
</evidence>
<comment type="catalytic activity">
    <reaction evidence="20">
        <text>2 (2E,6E)-farnesyl diphosphate + NADH + H(+) = squalene + 2 diphosphate + NAD(+)</text>
        <dbReference type="Rhea" id="RHEA:32299"/>
        <dbReference type="ChEBI" id="CHEBI:15378"/>
        <dbReference type="ChEBI" id="CHEBI:15440"/>
        <dbReference type="ChEBI" id="CHEBI:33019"/>
        <dbReference type="ChEBI" id="CHEBI:57540"/>
        <dbReference type="ChEBI" id="CHEBI:57945"/>
        <dbReference type="ChEBI" id="CHEBI:175763"/>
        <dbReference type="EC" id="2.5.1.21"/>
    </reaction>
</comment>
<evidence type="ECO:0000256" key="18">
    <source>
        <dbReference type="ARBA" id="ARBA00023268"/>
    </source>
</evidence>
<dbReference type="InterPro" id="IPR019770">
    <property type="entry name" value="TIF_eIF_4E_CS"/>
</dbReference>
<protein>
    <recommendedName>
        <fullName evidence="6">squalene synthase</fullName>
        <ecNumber evidence="6">2.5.1.21</ecNumber>
    </recommendedName>
</protein>
<keyword evidence="18" id="KW-0511">Multifunctional enzyme</keyword>
<dbReference type="InterPro" id="IPR006449">
    <property type="entry name" value="Squal_synth-like"/>
</dbReference>
<dbReference type="NCBIfam" id="TIGR01559">
    <property type="entry name" value="squal_synth"/>
    <property type="match status" value="1"/>
</dbReference>
<evidence type="ECO:0000256" key="11">
    <source>
        <dbReference type="ARBA" id="ARBA00022955"/>
    </source>
</evidence>
<comment type="similarity">
    <text evidence="5">Belongs to the eukaryotic initiation factor 4E family.</text>
</comment>
<keyword evidence="13" id="KW-0756">Sterol biosynthesis</keyword>
<keyword evidence="10" id="KW-0694">RNA-binding</keyword>
<proteinExistence type="inferred from homology"/>
<evidence type="ECO:0000256" key="14">
    <source>
        <dbReference type="ARBA" id="ARBA00023098"/>
    </source>
</evidence>
<dbReference type="FunFam" id="3.30.760.10:FF:000004">
    <property type="entry name" value="Eukaryotic translation initiation factor 4E-1"/>
    <property type="match status" value="1"/>
</dbReference>
<evidence type="ECO:0000256" key="7">
    <source>
        <dbReference type="ARBA" id="ARBA00022516"/>
    </source>
</evidence>
<evidence type="ECO:0000256" key="12">
    <source>
        <dbReference type="ARBA" id="ARBA00022989"/>
    </source>
</evidence>
<dbReference type="GO" id="GO:0051996">
    <property type="term" value="F:squalene synthase [NAD(P)H] activity"/>
    <property type="evidence" value="ECO:0007669"/>
    <property type="project" value="UniProtKB-EC"/>
</dbReference>
<dbReference type="GO" id="GO:0045338">
    <property type="term" value="P:farnesyl diphosphate metabolic process"/>
    <property type="evidence" value="ECO:0007669"/>
    <property type="project" value="InterPro"/>
</dbReference>
<keyword evidence="26" id="KW-1185">Reference proteome</keyword>
<dbReference type="OrthoDB" id="431150at2759"/>
<dbReference type="GO" id="GO:0003723">
    <property type="term" value="F:RNA binding"/>
    <property type="evidence" value="ECO:0007669"/>
    <property type="project" value="UniProtKB-KW"/>
</dbReference>
<comment type="similarity">
    <text evidence="4">Belongs to the phytoene/squalene synthase family.</text>
</comment>
<dbReference type="FunFam" id="1.10.600.10:FF:000003">
    <property type="entry name" value="Farnesyl-diphosphate farnesyltransferase 1"/>
    <property type="match status" value="1"/>
</dbReference>
<accession>A0A8H7MJT4</accession>
<dbReference type="InterPro" id="IPR001040">
    <property type="entry name" value="TIF_eIF_4E"/>
</dbReference>
<evidence type="ECO:0000256" key="2">
    <source>
        <dbReference type="ARBA" id="ARBA00003021"/>
    </source>
</evidence>
<keyword evidence="17" id="KW-0753">Steroid metabolism</keyword>
<dbReference type="PANTHER" id="PTHR11626:SF2">
    <property type="entry name" value="SQUALENE SYNTHASE"/>
    <property type="match status" value="1"/>
</dbReference>
<dbReference type="Pfam" id="PF01652">
    <property type="entry name" value="IF4E"/>
    <property type="match status" value="1"/>
</dbReference>
<comment type="cofactor">
    <cofactor evidence="1">
        <name>Mg(2+)</name>
        <dbReference type="ChEBI" id="CHEBI:18420"/>
    </cofactor>
</comment>
<dbReference type="AlphaFoldDB" id="A0A8H7MJT4"/>
<evidence type="ECO:0000256" key="21">
    <source>
        <dbReference type="ARBA" id="ARBA00053206"/>
    </source>
</evidence>
<dbReference type="InterPro" id="IPR044844">
    <property type="entry name" value="Trans_IPPS_euk-type"/>
</dbReference>
<comment type="subunit">
    <text evidence="22">eIF4F is a multi-subunit complex, the composition of which varies with external and internal environmental conditions. It is composed of at least eIF4A, eIF4E and eIF4G. eIF4E is also known to interact with other partners.</text>
</comment>
<keyword evidence="7" id="KW-0444">Lipid biosynthesis</keyword>
<keyword evidence="15 24" id="KW-0472">Membrane</keyword>
<comment type="subcellular location">
    <subcellularLocation>
        <location evidence="3">Membrane</location>
        <topology evidence="3">Single-pass membrane protein</topology>
    </subcellularLocation>
</comment>
<dbReference type="CDD" id="cd00683">
    <property type="entry name" value="Trans_IPPS_HH"/>
    <property type="match status" value="1"/>
</dbReference>
<reference evidence="25" key="2">
    <citation type="submission" date="2020-09" db="EMBL/GenBank/DDBJ databases">
        <title>Reference genome assembly for Australian Ascochyta lentis isolate Al4.</title>
        <authorList>
            <person name="Lee R.C."/>
            <person name="Farfan-Caceres L.M."/>
            <person name="Debler J.W."/>
            <person name="Williams A.H."/>
            <person name="Henares B.M."/>
        </authorList>
    </citation>
    <scope>NUCLEOTIDE SEQUENCE</scope>
    <source>
        <strain evidence="25">Al4</strain>
    </source>
</reference>
<dbReference type="InterPro" id="IPR019845">
    <property type="entry name" value="Squalene/phytoene_synthase_CS"/>
</dbReference>
<sequence length="785" mass="89483">MVPSPKSIAYYVLHPNELRSIIQWKVWHNPVHERNEDKDSENLKRCFHFLNLTSRSFAAVIMELHPELLVPVTLFYLILRGLDTVEDDMTIPIEKKEPILRDFQNILEQDGWTFTENGPNEKDRQLLVEFNVVIEEFKHIKPAYRDIIKDITKRMGNGMADYANNAEHNLVGVNTIRDYELYCHYVAGLVGEGLTRLFVEAGLANVALLKKPELMESMGQFLQQVNITRDIKEDLDDKRRFWPKEIWSKHVDTFEDLFKPENKQKALDCSSEMIYTALTRADDCLYYLAGLREQSVFNFCAIPQTMAIATLNACFQNYDIFEKNVKITKGEACQLMVESSQNLQMVCEVFKRYARRIAKKNNPHDPNFLKISMTIGRIEQFIESIFPSQKPPMDQKSPASVEEAEKAKKQAYEDKWDLIYMTTAVIITVLIITGCMVFVAYLAGARFDIAYYEIKQQVSELMGWAEPKVVEAVKVVTEKSELTARRDFNDPSSAPFHPPTPHPHTIICNSQLHSPPPPPLTTYTTTTMADVASAPNPSQQVPLDTIPISPVDGNSSSEGQEKSSTGATTDDNAVRTVFHDPENFNVKHPLMNTWTLWFTKPPSGKGDNWAELLKEVISFDSVEEFWGIYNNITPTSDLALKSDYHLFKRNVRPEWEDSQNKHGGKWAFQFKDKKAINIDALWLHVMLAAIGENLEDEDDNEVMGVVVNVRRGFYRIGLWTRSVGRAIPGESGKGRTQEQGKETLQKIGKRFKQALQLKENEAVEFSGHTDAAHSGSTRAKAKFTV</sequence>
<evidence type="ECO:0000256" key="6">
    <source>
        <dbReference type="ARBA" id="ARBA00012373"/>
    </source>
</evidence>
<feature type="compositionally biased region" description="Polar residues" evidence="23">
    <location>
        <begin position="552"/>
        <end position="571"/>
    </location>
</feature>
<name>A0A8H7MJT4_9PLEO</name>
<dbReference type="PROSITE" id="PS01044">
    <property type="entry name" value="SQUALEN_PHYTOEN_SYN_1"/>
    <property type="match status" value="1"/>
</dbReference>
<comment type="function">
    <text evidence="2">Recognizes and binds the 7-methylguanosine-containing mRNA cap during an early step in the initiation of protein synthesis and facilitates ribosome binding by inducing the unwinding of the mRNAs secondary structures.</text>
</comment>
<evidence type="ECO:0000313" key="26">
    <source>
        <dbReference type="Proteomes" id="UP000651452"/>
    </source>
</evidence>
<evidence type="ECO:0000256" key="24">
    <source>
        <dbReference type="SAM" id="Phobius"/>
    </source>
</evidence>
<evidence type="ECO:0000313" key="25">
    <source>
        <dbReference type="EMBL" id="KAF9699249.1"/>
    </source>
</evidence>
<dbReference type="PROSITE" id="PS01045">
    <property type="entry name" value="SQUALEN_PHYTOEN_SYN_2"/>
    <property type="match status" value="1"/>
</dbReference>
<evidence type="ECO:0000256" key="5">
    <source>
        <dbReference type="ARBA" id="ARBA00009860"/>
    </source>
</evidence>
<keyword evidence="9 24" id="KW-0812">Transmembrane</keyword>
<dbReference type="Gene3D" id="1.10.600.10">
    <property type="entry name" value="Farnesyl Diphosphate Synthase"/>
    <property type="match status" value="1"/>
</dbReference>
<dbReference type="SFLD" id="SFLDG01018">
    <property type="entry name" value="Squalene/Phytoene_Synthase_Lik"/>
    <property type="match status" value="1"/>
</dbReference>
<dbReference type="GO" id="GO:0006696">
    <property type="term" value="P:ergosterol biosynthetic process"/>
    <property type="evidence" value="ECO:0007669"/>
    <property type="project" value="TreeGrafter"/>
</dbReference>
<evidence type="ECO:0000256" key="19">
    <source>
        <dbReference type="ARBA" id="ARBA00050857"/>
    </source>
</evidence>
<feature type="transmembrane region" description="Helical" evidence="24">
    <location>
        <begin position="418"/>
        <end position="443"/>
    </location>
</feature>
<evidence type="ECO:0000256" key="4">
    <source>
        <dbReference type="ARBA" id="ARBA00006251"/>
    </source>
</evidence>
<comment type="function">
    <text evidence="21">Squalene synthase; part of the gene cluster that mediates the biosynthesis of squalestatin S1 (SQS1, also known as zaragozic acid A), a heavily oxidized fungal polyketide that offers potent cholesterol lowering activity by targeting squalene synthase (SS). Catalyzes the condensation of 2 two farnesyl pyrophosphate moieties to form squalene. The presence of a gene encoding a squalene synthase supports the identification of the cluster as being responsible for SQS1 production and suggests a likely mechanism for self-resistance.</text>
</comment>
<evidence type="ECO:0000256" key="17">
    <source>
        <dbReference type="ARBA" id="ARBA00023221"/>
    </source>
</evidence>
<evidence type="ECO:0000256" key="8">
    <source>
        <dbReference type="ARBA" id="ARBA00022679"/>
    </source>
</evidence>
<dbReference type="EC" id="2.5.1.21" evidence="6"/>
<evidence type="ECO:0000256" key="15">
    <source>
        <dbReference type="ARBA" id="ARBA00023136"/>
    </source>
</evidence>
<comment type="caution">
    <text evidence="25">The sequence shown here is derived from an EMBL/GenBank/DDBJ whole genome shotgun (WGS) entry which is preliminary data.</text>
</comment>
<evidence type="ECO:0000256" key="20">
    <source>
        <dbReference type="ARBA" id="ARBA00051754"/>
    </source>
</evidence>
<dbReference type="InterPro" id="IPR033904">
    <property type="entry name" value="Trans_IPPS_HH"/>
</dbReference>
<evidence type="ECO:0000256" key="16">
    <source>
        <dbReference type="ARBA" id="ARBA00023166"/>
    </source>
</evidence>
<keyword evidence="16" id="KW-1207">Sterol metabolism</keyword>
<evidence type="ECO:0000256" key="1">
    <source>
        <dbReference type="ARBA" id="ARBA00001946"/>
    </source>
</evidence>
<keyword evidence="14" id="KW-0443">Lipid metabolism</keyword>
<evidence type="ECO:0000256" key="9">
    <source>
        <dbReference type="ARBA" id="ARBA00022692"/>
    </source>
</evidence>
<feature type="region of interest" description="Disordered" evidence="23">
    <location>
        <begin position="532"/>
        <end position="571"/>
    </location>
</feature>
<dbReference type="Pfam" id="PF00494">
    <property type="entry name" value="SQS_PSY"/>
    <property type="match status" value="1"/>
</dbReference>
<dbReference type="PROSITE" id="PS00813">
    <property type="entry name" value="IF4E"/>
    <property type="match status" value="1"/>
</dbReference>
<dbReference type="GO" id="GO:0003743">
    <property type="term" value="F:translation initiation factor activity"/>
    <property type="evidence" value="ECO:0007669"/>
    <property type="project" value="InterPro"/>
</dbReference>
<keyword evidence="11" id="KW-0752">Steroid biosynthesis</keyword>
<reference evidence="25" key="1">
    <citation type="submission" date="2018-12" db="EMBL/GenBank/DDBJ databases">
        <authorList>
            <person name="Syme R.A."/>
            <person name="Farfan-Caceres L."/>
            <person name="Lichtenzveig J."/>
        </authorList>
    </citation>
    <scope>NUCLEOTIDE SEQUENCE</scope>
    <source>
        <strain evidence="25">Al4</strain>
    </source>
</reference>
<organism evidence="25 26">
    <name type="scientific">Ascochyta lentis</name>
    <dbReference type="NCBI Taxonomy" id="205686"/>
    <lineage>
        <taxon>Eukaryota</taxon>
        <taxon>Fungi</taxon>
        <taxon>Dikarya</taxon>
        <taxon>Ascomycota</taxon>
        <taxon>Pezizomycotina</taxon>
        <taxon>Dothideomycetes</taxon>
        <taxon>Pleosporomycetidae</taxon>
        <taxon>Pleosporales</taxon>
        <taxon>Pleosporineae</taxon>
        <taxon>Didymellaceae</taxon>
        <taxon>Ascochyta</taxon>
    </lineage>
</organism>
<evidence type="ECO:0000256" key="13">
    <source>
        <dbReference type="ARBA" id="ARBA00023011"/>
    </source>
</evidence>
<dbReference type="Proteomes" id="UP000651452">
    <property type="component" value="Unassembled WGS sequence"/>
</dbReference>
<dbReference type="InterPro" id="IPR002060">
    <property type="entry name" value="Squ/phyt_synthse"/>
</dbReference>
<dbReference type="GO" id="GO:0005789">
    <property type="term" value="C:endoplasmic reticulum membrane"/>
    <property type="evidence" value="ECO:0007669"/>
    <property type="project" value="TreeGrafter"/>
</dbReference>
<dbReference type="PANTHER" id="PTHR11626">
    <property type="entry name" value="FARNESYL-DIPHOSPHATE FARNESYLTRANSFERASE"/>
    <property type="match status" value="1"/>
</dbReference>
<evidence type="ECO:0000256" key="3">
    <source>
        <dbReference type="ARBA" id="ARBA00004167"/>
    </source>
</evidence>
<evidence type="ECO:0000256" key="23">
    <source>
        <dbReference type="SAM" id="MobiDB-lite"/>
    </source>
</evidence>
<dbReference type="EMBL" id="RZGK01000005">
    <property type="protein sequence ID" value="KAF9699249.1"/>
    <property type="molecule type" value="Genomic_DNA"/>
</dbReference>
<evidence type="ECO:0000256" key="22">
    <source>
        <dbReference type="ARBA" id="ARBA00062860"/>
    </source>
</evidence>
<dbReference type="SFLD" id="SFLDS00005">
    <property type="entry name" value="Isoprenoid_Synthase_Type_I"/>
    <property type="match status" value="1"/>
</dbReference>